<accession>A0A2S8G245</accession>
<evidence type="ECO:0000313" key="3">
    <source>
        <dbReference type="EMBL" id="PQO38516.1"/>
    </source>
</evidence>
<keyword evidence="1" id="KW-1133">Transmembrane helix</keyword>
<name>A0A2S8G245_9BACT</name>
<dbReference type="Pfam" id="PF07811">
    <property type="entry name" value="TadE"/>
    <property type="match status" value="1"/>
</dbReference>
<evidence type="ECO:0000313" key="4">
    <source>
        <dbReference type="Proteomes" id="UP000239388"/>
    </source>
</evidence>
<feature type="domain" description="TadE-like" evidence="2">
    <location>
        <begin position="19"/>
        <end position="61"/>
    </location>
</feature>
<dbReference type="EMBL" id="PUIB01000011">
    <property type="protein sequence ID" value="PQO38516.1"/>
    <property type="molecule type" value="Genomic_DNA"/>
</dbReference>
<comment type="caution">
    <text evidence="3">The sequence shown here is derived from an EMBL/GenBank/DDBJ whole genome shotgun (WGS) entry which is preliminary data.</text>
</comment>
<keyword evidence="1" id="KW-0472">Membrane</keyword>
<dbReference type="InterPro" id="IPR012495">
    <property type="entry name" value="TadE-like_dom"/>
</dbReference>
<evidence type="ECO:0000256" key="1">
    <source>
        <dbReference type="SAM" id="Phobius"/>
    </source>
</evidence>
<gene>
    <name evidence="3" type="ORF">C5Y98_10720</name>
</gene>
<organism evidence="3 4">
    <name type="scientific">Blastopirellula marina</name>
    <dbReference type="NCBI Taxonomy" id="124"/>
    <lineage>
        <taxon>Bacteria</taxon>
        <taxon>Pseudomonadati</taxon>
        <taxon>Planctomycetota</taxon>
        <taxon>Planctomycetia</taxon>
        <taxon>Pirellulales</taxon>
        <taxon>Pirellulaceae</taxon>
        <taxon>Blastopirellula</taxon>
    </lineage>
</organism>
<feature type="transmembrane region" description="Helical" evidence="1">
    <location>
        <begin position="27"/>
        <end position="47"/>
    </location>
</feature>
<dbReference type="AlphaFoldDB" id="A0A2S8G245"/>
<dbReference type="RefSeq" id="WP_105353967.1">
    <property type="nucleotide sequence ID" value="NZ_PUIB01000011.1"/>
</dbReference>
<proteinExistence type="predicted"/>
<reference evidence="3 4" key="1">
    <citation type="submission" date="2018-02" db="EMBL/GenBank/DDBJ databases">
        <title>Comparative genomes isolates from brazilian mangrove.</title>
        <authorList>
            <person name="Araujo J.E."/>
            <person name="Taketani R.G."/>
            <person name="Silva M.C.P."/>
            <person name="Loureco M.V."/>
            <person name="Andreote F.D."/>
        </authorList>
    </citation>
    <scope>NUCLEOTIDE SEQUENCE [LARGE SCALE GENOMIC DNA]</scope>
    <source>
        <strain evidence="3 4">NAP PRIS-MGV</strain>
    </source>
</reference>
<sequence length="158" mass="17142">MMDFKHNRSKAVNQPARFGAAVVESAFVLPILLFMLFAFLDLGLAAIRQNALSDASRRIARQAIIHGGLNPNNATQWGPDPFMGTAATDSPVVATVKAAFPTMNMEDVEVQVSWPDGGNLPGDHVLVTVGYRHEVLVPGMLFWGSLDLTSYTSMQIVN</sequence>
<keyword evidence="1" id="KW-0812">Transmembrane</keyword>
<dbReference type="Proteomes" id="UP000239388">
    <property type="component" value="Unassembled WGS sequence"/>
</dbReference>
<evidence type="ECO:0000259" key="2">
    <source>
        <dbReference type="Pfam" id="PF07811"/>
    </source>
</evidence>
<dbReference type="OrthoDB" id="290681at2"/>
<protein>
    <submittedName>
        <fullName evidence="3">Pilus assembly protein TadE</fullName>
    </submittedName>
</protein>